<keyword evidence="3" id="KW-1185">Reference proteome</keyword>
<dbReference type="Proteomes" id="UP000027120">
    <property type="component" value="Unassembled WGS sequence"/>
</dbReference>
<accession>A0A067F6Z3</accession>
<dbReference type="EMBL" id="KK784914">
    <property type="protein sequence ID" value="KDO63149.1"/>
    <property type="molecule type" value="Genomic_DNA"/>
</dbReference>
<dbReference type="KEGG" id="cit:107177557"/>
<proteinExistence type="predicted"/>
<evidence type="ECO:0000313" key="3">
    <source>
        <dbReference type="Proteomes" id="UP000027120"/>
    </source>
</evidence>
<reference evidence="2 3" key="1">
    <citation type="submission" date="2014-04" db="EMBL/GenBank/DDBJ databases">
        <authorList>
            <consortium name="International Citrus Genome Consortium"/>
            <person name="Gmitter F."/>
            <person name="Chen C."/>
            <person name="Farmerie W."/>
            <person name="Harkins T."/>
            <person name="Desany B."/>
            <person name="Mohiuddin M."/>
            <person name="Kodira C."/>
            <person name="Borodovsky M."/>
            <person name="Lomsadze A."/>
            <person name="Burns P."/>
            <person name="Jenkins J."/>
            <person name="Prochnik S."/>
            <person name="Shu S."/>
            <person name="Chapman J."/>
            <person name="Pitluck S."/>
            <person name="Schmutz J."/>
            <person name="Rokhsar D."/>
        </authorList>
    </citation>
    <scope>NUCLEOTIDE SEQUENCE</scope>
</reference>
<evidence type="ECO:0000256" key="1">
    <source>
        <dbReference type="SAM" id="Phobius"/>
    </source>
</evidence>
<keyword evidence="1" id="KW-0812">Transmembrane</keyword>
<evidence type="ECO:0000313" key="2">
    <source>
        <dbReference type="EMBL" id="KDO63149.1"/>
    </source>
</evidence>
<gene>
    <name evidence="2" type="ORF">CISIN_1g031389mg</name>
</gene>
<dbReference type="OrthoDB" id="672819at2759"/>
<keyword evidence="1" id="KW-1133">Transmembrane helix</keyword>
<feature type="transmembrane region" description="Helical" evidence="1">
    <location>
        <begin position="124"/>
        <end position="154"/>
    </location>
</feature>
<organism evidence="2 3">
    <name type="scientific">Citrus sinensis</name>
    <name type="common">Sweet orange</name>
    <name type="synonym">Citrus aurantium var. sinensis</name>
    <dbReference type="NCBI Taxonomy" id="2711"/>
    <lineage>
        <taxon>Eukaryota</taxon>
        <taxon>Viridiplantae</taxon>
        <taxon>Streptophyta</taxon>
        <taxon>Embryophyta</taxon>
        <taxon>Tracheophyta</taxon>
        <taxon>Spermatophyta</taxon>
        <taxon>Magnoliopsida</taxon>
        <taxon>eudicotyledons</taxon>
        <taxon>Gunneridae</taxon>
        <taxon>Pentapetalae</taxon>
        <taxon>rosids</taxon>
        <taxon>malvids</taxon>
        <taxon>Sapindales</taxon>
        <taxon>Rutaceae</taxon>
        <taxon>Aurantioideae</taxon>
        <taxon>Citrus</taxon>
    </lineage>
</organism>
<dbReference type="AlphaFoldDB" id="A0A067F6Z3"/>
<keyword evidence="1" id="KW-0472">Membrane</keyword>
<dbReference type="PANTHER" id="PTHR33782:SF27">
    <property type="entry name" value="PROTEIN, PUTATIVE-RELATED"/>
    <property type="match status" value="1"/>
</dbReference>
<dbReference type="PANTHER" id="PTHR33782">
    <property type="entry name" value="OS01G0121600 PROTEIN"/>
    <property type="match status" value="1"/>
</dbReference>
<name>A0A067F6Z3_CITSI</name>
<sequence length="160" mass="17820">MQAISFFYSSATLPRRPEALFSPLPPPRGKKPYILAMAASSNRGSSSSNSNYKGRHFGGRLVDENMIVLRMRIRETKLSEASDEQLPAHWMEWEQKYYPDYIQDVLEAVGLLQNYLMHLRPSSALGIIALVTLAVLISSGVALVQAVHIAQMIISTFHSG</sequence>
<dbReference type="STRING" id="2711.A0A067F6Z3"/>
<protein>
    <submittedName>
        <fullName evidence="2">Uncharacterized protein</fullName>
    </submittedName>
</protein>